<dbReference type="PIRSF" id="PIRSF002394">
    <property type="entry name" value="GN-bd_beta"/>
    <property type="match status" value="1"/>
</dbReference>
<dbReference type="Proteomes" id="UP000015104">
    <property type="component" value="Unassembled WGS sequence"/>
</dbReference>
<reference evidence="6" key="2">
    <citation type="submission" date="2015-06" db="UniProtKB">
        <authorList>
            <consortium name="EnsemblMetazoa"/>
        </authorList>
    </citation>
    <scope>IDENTIFICATION</scope>
</reference>
<dbReference type="STRING" id="32264.T1JTX2"/>
<keyword evidence="3" id="KW-0677">Repeat</keyword>
<keyword evidence="4" id="KW-0807">Transducer</keyword>
<evidence type="ECO:0000256" key="5">
    <source>
        <dbReference type="PROSITE-ProRule" id="PRU00221"/>
    </source>
</evidence>
<accession>T1JTX2</accession>
<dbReference type="InterPro" id="IPR001632">
    <property type="entry name" value="WD40_G-protein_beta-like"/>
</dbReference>
<organism evidence="6 7">
    <name type="scientific">Tetranychus urticae</name>
    <name type="common">Two-spotted spider mite</name>
    <dbReference type="NCBI Taxonomy" id="32264"/>
    <lineage>
        <taxon>Eukaryota</taxon>
        <taxon>Metazoa</taxon>
        <taxon>Ecdysozoa</taxon>
        <taxon>Arthropoda</taxon>
        <taxon>Chelicerata</taxon>
        <taxon>Arachnida</taxon>
        <taxon>Acari</taxon>
        <taxon>Acariformes</taxon>
        <taxon>Trombidiformes</taxon>
        <taxon>Prostigmata</taxon>
        <taxon>Eleutherengona</taxon>
        <taxon>Raphignathae</taxon>
        <taxon>Tetranychoidea</taxon>
        <taxon>Tetranychidae</taxon>
        <taxon>Tetranychus</taxon>
    </lineage>
</organism>
<dbReference type="PROSITE" id="PS50082">
    <property type="entry name" value="WD_REPEATS_2"/>
    <property type="match status" value="4"/>
</dbReference>
<comment type="similarity">
    <text evidence="1">Belongs to the WD repeat G protein beta family.</text>
</comment>
<feature type="repeat" description="WD" evidence="5">
    <location>
        <begin position="249"/>
        <end position="290"/>
    </location>
</feature>
<name>T1JTX2_TETUR</name>
<dbReference type="InterPro" id="IPR001680">
    <property type="entry name" value="WD40_rpt"/>
</dbReference>
<feature type="repeat" description="WD" evidence="5">
    <location>
        <begin position="207"/>
        <end position="248"/>
    </location>
</feature>
<feature type="repeat" description="WD" evidence="5">
    <location>
        <begin position="335"/>
        <end position="367"/>
    </location>
</feature>
<dbReference type="InterPro" id="IPR019775">
    <property type="entry name" value="WD40_repeat_CS"/>
</dbReference>
<dbReference type="PANTHER" id="PTHR19850">
    <property type="entry name" value="GUANINE NUCLEOTIDE-BINDING PROTEIN BETA G PROTEIN BETA"/>
    <property type="match status" value="1"/>
</dbReference>
<dbReference type="PROSITE" id="PS00678">
    <property type="entry name" value="WD_REPEATS_1"/>
    <property type="match status" value="2"/>
</dbReference>
<dbReference type="Pfam" id="PF25391">
    <property type="entry name" value="WD40_Gbeta"/>
    <property type="match status" value="1"/>
</dbReference>
<dbReference type="InterPro" id="IPR015943">
    <property type="entry name" value="WD40/YVTN_repeat-like_dom_sf"/>
</dbReference>
<dbReference type="EnsemblMetazoa" id="tetur01g15730.1">
    <property type="protein sequence ID" value="tetur01g15730.1"/>
    <property type="gene ID" value="tetur01g15730"/>
</dbReference>
<dbReference type="PRINTS" id="PR00320">
    <property type="entry name" value="GPROTEINBRPT"/>
</dbReference>
<keyword evidence="2 5" id="KW-0853">WD repeat</keyword>
<evidence type="ECO:0000256" key="3">
    <source>
        <dbReference type="ARBA" id="ARBA00022737"/>
    </source>
</evidence>
<dbReference type="Gene3D" id="2.130.10.10">
    <property type="entry name" value="YVTN repeat-like/Quinoprotein amine dehydrogenase"/>
    <property type="match status" value="1"/>
</dbReference>
<dbReference type="EMBL" id="CAEY01000486">
    <property type="status" value="NOT_ANNOTATED_CDS"/>
    <property type="molecule type" value="Genomic_DNA"/>
</dbReference>
<feature type="repeat" description="WD" evidence="5">
    <location>
        <begin position="56"/>
        <end position="97"/>
    </location>
</feature>
<evidence type="ECO:0000256" key="2">
    <source>
        <dbReference type="ARBA" id="ARBA00022574"/>
    </source>
</evidence>
<sequence>MVKNKPRDILDLENELQQIMTDLRAKQKTVQDKKLEEICGDMPPVVSVKLGLRRALKGHLQKVNAVHYAGDSRHLVSAALESKLIIWDTITGNKVKIISLRSSWTMTCAYSSTGNMVACGGMDNMCSLYDLNKRDCDNVGAKLVRELAGFDGFLSCCRFLDDTKIITGSADKKVLIVFGKFDILTALEQIVDHVLWDVESGAKVKEFRGHTGDVISCAISYDSSNLVTGSVDKTAKLWDLRTDKSVQTFFGHEADVTSVNFHRSNNVFSTGSEDKTCRLFDIRSDQEISAYRSPNSRSGFTSCVLSLSGRIMLAGSDDTSIHMWDILKSKYAGNLTGHESRVSTISLTPDGMALASGSWDTSIKVWV</sequence>
<proteinExistence type="inferred from homology"/>
<dbReference type="GO" id="GO:0007165">
    <property type="term" value="P:signal transduction"/>
    <property type="evidence" value="ECO:0007669"/>
    <property type="project" value="UniProtKB-KW"/>
</dbReference>
<evidence type="ECO:0000256" key="4">
    <source>
        <dbReference type="ARBA" id="ARBA00023224"/>
    </source>
</evidence>
<dbReference type="eggNOG" id="KOG0286">
    <property type="taxonomic scope" value="Eukaryota"/>
</dbReference>
<protein>
    <submittedName>
        <fullName evidence="6">Uncharacterized protein</fullName>
    </submittedName>
</protein>
<keyword evidence="7" id="KW-1185">Reference proteome</keyword>
<reference evidence="7" key="1">
    <citation type="submission" date="2011-08" db="EMBL/GenBank/DDBJ databases">
        <authorList>
            <person name="Rombauts S."/>
        </authorList>
    </citation>
    <scope>NUCLEOTIDE SEQUENCE</scope>
    <source>
        <strain evidence="7">London</strain>
    </source>
</reference>
<dbReference type="AlphaFoldDB" id="T1JTX2"/>
<dbReference type="PROSITE" id="PS50294">
    <property type="entry name" value="WD_REPEATS_REGION"/>
    <property type="match status" value="4"/>
</dbReference>
<dbReference type="CDD" id="cd00200">
    <property type="entry name" value="WD40"/>
    <property type="match status" value="1"/>
</dbReference>
<dbReference type="InterPro" id="IPR016346">
    <property type="entry name" value="G-protein_beta_1-5"/>
</dbReference>
<dbReference type="InterPro" id="IPR020472">
    <property type="entry name" value="WD40_PAC1"/>
</dbReference>
<dbReference type="SUPFAM" id="SSF50978">
    <property type="entry name" value="WD40 repeat-like"/>
    <property type="match status" value="1"/>
</dbReference>
<evidence type="ECO:0000256" key="1">
    <source>
        <dbReference type="ARBA" id="ARBA00009768"/>
    </source>
</evidence>
<dbReference type="SMART" id="SM00320">
    <property type="entry name" value="WD40"/>
    <property type="match status" value="7"/>
</dbReference>
<evidence type="ECO:0000313" key="6">
    <source>
        <dbReference type="EnsemblMetazoa" id="tetur01g15730.1"/>
    </source>
</evidence>
<dbReference type="HOGENOM" id="CLU_000288_57_34_1"/>
<evidence type="ECO:0000313" key="7">
    <source>
        <dbReference type="Proteomes" id="UP000015104"/>
    </source>
</evidence>
<dbReference type="PRINTS" id="PR00319">
    <property type="entry name" value="GPROTEINB"/>
</dbReference>
<dbReference type="InterPro" id="IPR036322">
    <property type="entry name" value="WD40_repeat_dom_sf"/>
</dbReference>